<dbReference type="GO" id="GO:0008233">
    <property type="term" value="F:peptidase activity"/>
    <property type="evidence" value="ECO:0007669"/>
    <property type="project" value="UniProtKB-KW"/>
</dbReference>
<dbReference type="RefSeq" id="YP_009303073.1">
    <property type="nucleotide sequence ID" value="NC_031252.1"/>
</dbReference>
<name>A0A140G732_9CAUD</name>
<feature type="compositionally biased region" description="Basic and acidic residues" evidence="1">
    <location>
        <begin position="300"/>
        <end position="309"/>
    </location>
</feature>
<protein>
    <submittedName>
        <fullName evidence="2">Capsid maturation protease</fullName>
    </submittedName>
</protein>
<dbReference type="KEGG" id="vg:29125645"/>
<organism evidence="2 3">
    <name type="scientific">Arthrobacter phage BarretLemon</name>
    <dbReference type="NCBI Taxonomy" id="1796994"/>
    <lineage>
        <taxon>Viruses</taxon>
        <taxon>Duplodnaviria</taxon>
        <taxon>Heunggongvirae</taxon>
        <taxon>Uroviricota</taxon>
        <taxon>Caudoviricetes</taxon>
        <taxon>Berryhillviridae</taxon>
        <taxon>Marthavirus</taxon>
        <taxon>Marthavirus barretlemon</taxon>
    </lineage>
</organism>
<evidence type="ECO:0000313" key="2">
    <source>
        <dbReference type="EMBL" id="AMM44467.1"/>
    </source>
</evidence>
<gene>
    <name evidence="2" type="primary">4</name>
    <name evidence="2" type="ORF">BARRETLEMON_4</name>
</gene>
<proteinExistence type="predicted"/>
<reference evidence="3" key="1">
    <citation type="submission" date="2016-02" db="EMBL/GenBank/DDBJ databases">
        <authorList>
            <person name="Wen L."/>
            <person name="He K."/>
            <person name="Yang H."/>
        </authorList>
    </citation>
    <scope>NUCLEOTIDE SEQUENCE [LARGE SCALE GENOMIC DNA]</scope>
</reference>
<keyword evidence="2" id="KW-0645">Protease</keyword>
<dbReference type="GO" id="GO:0006508">
    <property type="term" value="P:proteolysis"/>
    <property type="evidence" value="ECO:0007669"/>
    <property type="project" value="UniProtKB-KW"/>
</dbReference>
<dbReference type="Proteomes" id="UP000204546">
    <property type="component" value="Segment"/>
</dbReference>
<dbReference type="GeneID" id="29125645"/>
<sequence length="570" mass="63132">MCDLCTAVEQELQLTLVETELMLAEADAKLSTKTAVRPLTSNERRARVRFGEIDDMERTAESSAATLLVALRAELNDALLDELFSSDAVRPQQIADKLTTLLQVQPDRVQKAVFQTSGDIELLLRDVYSKSAQMVIDEARRQGSDVDKLDESRLKFADGDSSMFSMLGATVASYFWQRLTTVLQRELLSPATLMKSSVQREDVQKIVDEIDPAGMLDTASQAVHAARGAGRYDQAAEFEPEEIWASELMDGRTCRPCELVDGKEYATLAQARVEYEAGGYGACKGGARCRGTLVMIYGDPPERPVEPPKTEPLQPAPKKTRAPRKPKADSDALQPSPPVFEDQRYLRPTRPIDPDGRQRYISLNELPKKETNVVKPKPFDAEKFANLTPAKRAYQKRAAKADGLFEEAARVNPLRGKADVGGPGYTSNCSNCVTAFELRRRGYIVQAGKIDKKGRYPHEFVDDWWKTADGGRPTTTLVGSRRGLETWAKEFPDGARGYVTVQWKGGGGHVFSWEKVDGGIVYIEPQVAEMPDAERHWARTRSGLTKAVRVDDLVPTDRVVAAVENAGGMF</sequence>
<accession>A0A140G732</accession>
<dbReference type="EMBL" id="KU647629">
    <property type="protein sequence ID" value="AMM44467.1"/>
    <property type="molecule type" value="Genomic_DNA"/>
</dbReference>
<keyword evidence="2" id="KW-0378">Hydrolase</keyword>
<feature type="region of interest" description="Disordered" evidence="1">
    <location>
        <begin position="300"/>
        <end position="341"/>
    </location>
</feature>
<evidence type="ECO:0000256" key="1">
    <source>
        <dbReference type="SAM" id="MobiDB-lite"/>
    </source>
</evidence>
<evidence type="ECO:0000313" key="3">
    <source>
        <dbReference type="Proteomes" id="UP000204546"/>
    </source>
</evidence>
<dbReference type="OrthoDB" id="3583at10239"/>
<keyword evidence="3" id="KW-1185">Reference proteome</keyword>